<dbReference type="InterPro" id="IPR032774">
    <property type="entry name" value="WG_beta_rep"/>
</dbReference>
<keyword evidence="2" id="KW-1185">Reference proteome</keyword>
<proteinExistence type="predicted"/>
<dbReference type="PANTHER" id="PTHR37841">
    <property type="entry name" value="GLR2918 PROTEIN"/>
    <property type="match status" value="1"/>
</dbReference>
<dbReference type="Pfam" id="PF14903">
    <property type="entry name" value="WG_beta_rep"/>
    <property type="match status" value="2"/>
</dbReference>
<protein>
    <recommendedName>
        <fullName evidence="3">WG containing repeat-containing protein</fullName>
    </recommendedName>
</protein>
<reference evidence="1 2" key="1">
    <citation type="submission" date="2024-06" db="EMBL/GenBank/DDBJ databases">
        <title>Genomic Encyclopedia of Type Strains, Phase IV (KMG-IV): sequencing the most valuable type-strain genomes for metagenomic binning, comparative biology and taxonomic classification.</title>
        <authorList>
            <person name="Goeker M."/>
        </authorList>
    </citation>
    <scope>NUCLEOTIDE SEQUENCE [LARGE SCALE GENOMIC DNA]</scope>
    <source>
        <strain evidence="1 2">DSM 29388</strain>
    </source>
</reference>
<dbReference type="Proteomes" id="UP001549146">
    <property type="component" value="Unassembled WGS sequence"/>
</dbReference>
<accession>A0ABV2LVI4</accession>
<evidence type="ECO:0008006" key="3">
    <source>
        <dbReference type="Google" id="ProtNLM"/>
    </source>
</evidence>
<dbReference type="EMBL" id="JBEPMO010000014">
    <property type="protein sequence ID" value="MET3732567.1"/>
    <property type="molecule type" value="Genomic_DNA"/>
</dbReference>
<evidence type="ECO:0000313" key="1">
    <source>
        <dbReference type="EMBL" id="MET3732567.1"/>
    </source>
</evidence>
<dbReference type="RefSeq" id="WP_354509912.1">
    <property type="nucleotide sequence ID" value="NZ_JBEPMO010000014.1"/>
</dbReference>
<evidence type="ECO:0000313" key="2">
    <source>
        <dbReference type="Proteomes" id="UP001549146"/>
    </source>
</evidence>
<organism evidence="1 2">
    <name type="scientific">Moheibacter stercoris</name>
    <dbReference type="NCBI Taxonomy" id="1628251"/>
    <lineage>
        <taxon>Bacteria</taxon>
        <taxon>Pseudomonadati</taxon>
        <taxon>Bacteroidota</taxon>
        <taxon>Flavobacteriia</taxon>
        <taxon>Flavobacteriales</taxon>
        <taxon>Weeksellaceae</taxon>
        <taxon>Moheibacter</taxon>
    </lineage>
</organism>
<comment type="caution">
    <text evidence="1">The sequence shown here is derived from an EMBL/GenBank/DDBJ whole genome shotgun (WGS) entry which is preliminary data.</text>
</comment>
<name>A0ABV2LVI4_9FLAO</name>
<dbReference type="PANTHER" id="PTHR37841:SF1">
    <property type="entry name" value="DUF3298 DOMAIN-CONTAINING PROTEIN"/>
    <property type="match status" value="1"/>
</dbReference>
<sequence>MKLFILNFLLLFLFSYTIAQKPFEINSNGELSQSNYEKLLKSRDYEAVSAFDTVNKNPLLIYAIYVKKGKLGILDHKGKEISEAKYDRIWGLQKDPVLGVNFYPDYYIVQIHDKAGAISNTGKEIIPMKYHYISYGKRLTDKFENVNYFVAKTETGDKYLNIQGNEISKPENPIESVSNSPYNPPVVKAKTFTDENPFGNVIRKLGKFGVVESKIEGKYKQGVVNLETKKLLIPIEYGYVSIDRFQRFIAGNYKPENFALYDTIGVALKKEYEKIEEINGIYFFTKNSKIAYFDKDLKQLSNFEYEDYAFYSKNRILTYKGGKKGMIDLEGNIIIPFEYDNLNFITYQVGTTLDREPLIRATKNRKDGLIDFNGNILIPVEFDRLDTQIAAREKELKYRGSGQMMPVDHTITENNQYFIVKKNGKYGLYGKDYSILLPVEFSEILKADKGDFVHIIQRDNQKNRSEGLFNVVKKEFLFDVKPFADYTFKYGRYILSKKDGKFGLYDLEGNQVISYQEKEISGLNIIFNGLTQFYNYSKPKNAVLYMGQHGITSGFVEVDSF</sequence>
<gene>
    <name evidence="1" type="ORF">ABID46_002156</name>
</gene>